<dbReference type="RefSeq" id="XP_016265063.1">
    <property type="nucleotide sequence ID" value="XM_016404058.1"/>
</dbReference>
<protein>
    <recommendedName>
        <fullName evidence="11">Plastocyanin-like domain-containing protein</fullName>
    </recommendedName>
</protein>
<dbReference type="VEuPathDB" id="FungiDB:PV06_03290"/>
<evidence type="ECO:0000313" key="10">
    <source>
        <dbReference type="Proteomes" id="UP000053342"/>
    </source>
</evidence>
<evidence type="ECO:0008006" key="11">
    <source>
        <dbReference type="Google" id="ProtNLM"/>
    </source>
</evidence>
<dbReference type="GO" id="GO:0016491">
    <property type="term" value="F:oxidoreductase activity"/>
    <property type="evidence" value="ECO:0007669"/>
    <property type="project" value="UniProtKB-KW"/>
</dbReference>
<keyword evidence="4" id="KW-0560">Oxidoreductase</keyword>
<dbReference type="CDD" id="cd13901">
    <property type="entry name" value="CuRO_3_MaLCC_like"/>
    <property type="match status" value="1"/>
</dbReference>
<dbReference type="InterPro" id="IPR011706">
    <property type="entry name" value="Cu-oxidase_C"/>
</dbReference>
<keyword evidence="2" id="KW-0479">Metal-binding</keyword>
<reference evidence="9 10" key="1">
    <citation type="submission" date="2015-01" db="EMBL/GenBank/DDBJ databases">
        <title>The Genome Sequence of Exophiala oligosperma CBS72588.</title>
        <authorList>
            <consortium name="The Broad Institute Genomics Platform"/>
            <person name="Cuomo C."/>
            <person name="de Hoog S."/>
            <person name="Gorbushina A."/>
            <person name="Stielow B."/>
            <person name="Teixiera M."/>
            <person name="Abouelleil A."/>
            <person name="Chapman S.B."/>
            <person name="Priest M."/>
            <person name="Young S.K."/>
            <person name="Wortman J."/>
            <person name="Nusbaum C."/>
            <person name="Birren B."/>
        </authorList>
    </citation>
    <scope>NUCLEOTIDE SEQUENCE [LARGE SCALE GENOMIC DNA]</scope>
    <source>
        <strain evidence="9 10">CBS 72588</strain>
    </source>
</reference>
<dbReference type="GO" id="GO:0005507">
    <property type="term" value="F:copper ion binding"/>
    <property type="evidence" value="ECO:0007669"/>
    <property type="project" value="InterPro"/>
</dbReference>
<evidence type="ECO:0000256" key="1">
    <source>
        <dbReference type="ARBA" id="ARBA00010609"/>
    </source>
</evidence>
<keyword evidence="6" id="KW-0325">Glycoprotein</keyword>
<evidence type="ECO:0000259" key="8">
    <source>
        <dbReference type="Pfam" id="PF07731"/>
    </source>
</evidence>
<dbReference type="InterPro" id="IPR008972">
    <property type="entry name" value="Cupredoxin"/>
</dbReference>
<dbReference type="OrthoDB" id="2121828at2759"/>
<evidence type="ECO:0000256" key="6">
    <source>
        <dbReference type="ARBA" id="ARBA00023180"/>
    </source>
</evidence>
<gene>
    <name evidence="9" type="ORF">PV06_03290</name>
</gene>
<dbReference type="PANTHER" id="PTHR11709:SF145">
    <property type="entry name" value="LCC1"/>
    <property type="match status" value="1"/>
</dbReference>
<keyword evidence="10" id="KW-1185">Reference proteome</keyword>
<dbReference type="Pfam" id="PF07731">
    <property type="entry name" value="Cu-oxidase_2"/>
    <property type="match status" value="1"/>
</dbReference>
<feature type="domain" description="Plastocyanin-like" evidence="7">
    <location>
        <begin position="17"/>
        <end position="173"/>
    </location>
</feature>
<keyword evidence="5" id="KW-0186">Copper</keyword>
<dbReference type="PROSITE" id="PS00079">
    <property type="entry name" value="MULTICOPPER_OXIDASE1"/>
    <property type="match status" value="1"/>
</dbReference>
<dbReference type="Gene3D" id="2.60.40.420">
    <property type="entry name" value="Cupredoxins - blue copper proteins"/>
    <property type="match status" value="2"/>
</dbReference>
<feature type="domain" description="Plastocyanin-like" evidence="8">
    <location>
        <begin position="256"/>
        <end position="363"/>
    </location>
</feature>
<dbReference type="Pfam" id="PF00394">
    <property type="entry name" value="Cu-oxidase"/>
    <property type="match status" value="1"/>
</dbReference>
<dbReference type="FunFam" id="2.60.40.420:FF:000038">
    <property type="entry name" value="Extracellular dihydrogeodin oxidase/laccase"/>
    <property type="match status" value="1"/>
</dbReference>
<dbReference type="SUPFAM" id="SSF49503">
    <property type="entry name" value="Cupredoxins"/>
    <property type="match status" value="2"/>
</dbReference>
<evidence type="ECO:0000256" key="4">
    <source>
        <dbReference type="ARBA" id="ARBA00023002"/>
    </source>
</evidence>
<keyword evidence="3" id="KW-0677">Repeat</keyword>
<dbReference type="PROSITE" id="PS00080">
    <property type="entry name" value="MULTICOPPER_OXIDASE2"/>
    <property type="match status" value="1"/>
</dbReference>
<dbReference type="CDD" id="cd13880">
    <property type="entry name" value="CuRO_2_MaLCC_like"/>
    <property type="match status" value="1"/>
</dbReference>
<dbReference type="AlphaFoldDB" id="A0A0D2C4Y1"/>
<evidence type="ECO:0000259" key="7">
    <source>
        <dbReference type="Pfam" id="PF00394"/>
    </source>
</evidence>
<dbReference type="HOGENOM" id="CLU_006504_3_1_1"/>
<name>A0A0D2C4Y1_9EURO</name>
<dbReference type="EMBL" id="KN847334">
    <property type="protein sequence ID" value="KIW44847.1"/>
    <property type="molecule type" value="Genomic_DNA"/>
</dbReference>
<evidence type="ECO:0000256" key="5">
    <source>
        <dbReference type="ARBA" id="ARBA00023008"/>
    </source>
</evidence>
<evidence type="ECO:0000256" key="2">
    <source>
        <dbReference type="ARBA" id="ARBA00022723"/>
    </source>
</evidence>
<comment type="similarity">
    <text evidence="1">Belongs to the multicopper oxidase family.</text>
</comment>
<dbReference type="PANTHER" id="PTHR11709">
    <property type="entry name" value="MULTI-COPPER OXIDASE"/>
    <property type="match status" value="1"/>
</dbReference>
<sequence>MVVYGPSQEDYDIDIGPILLSDWFHTDYYSIVKTVMSPSPLPPRPMSDNNLIQGKMSFNCSTATDKIAKCSEDAGVAQFHFQSGKRHRLRLINTGADATQQFSIDDHSMTVIANDFVPVEPYDTNVVTLAVGQRTDVIVEATGDPKGAYWIRSNATCTSSNQPYALAALYYDDADLTALPKSSPWRYQNVGCDNDQLGQTVPLYSIDPGEPANTMVLDMTAGKNASGIWLWYINNSSFRTDYNEPILLLTKDGKTTYDDQPDWNVFDTGNSSSYRFVINNHTPKPHPMHLHGHNMYILDVGIGSWNGTIIRPTNPQRRDVQMVPSNGYLVVQADADNPGSWALHCHMVFHGSGGLAVDILERPAIIKDMQIPEDSYQLCKDWQAFSATGEVDQIDAGL</sequence>
<proteinExistence type="inferred from homology"/>
<dbReference type="InterPro" id="IPR002355">
    <property type="entry name" value="Cu_oxidase_Cu_BS"/>
</dbReference>
<organism evidence="9 10">
    <name type="scientific">Exophiala oligosperma</name>
    <dbReference type="NCBI Taxonomy" id="215243"/>
    <lineage>
        <taxon>Eukaryota</taxon>
        <taxon>Fungi</taxon>
        <taxon>Dikarya</taxon>
        <taxon>Ascomycota</taxon>
        <taxon>Pezizomycotina</taxon>
        <taxon>Eurotiomycetes</taxon>
        <taxon>Chaetothyriomycetidae</taxon>
        <taxon>Chaetothyriales</taxon>
        <taxon>Herpotrichiellaceae</taxon>
        <taxon>Exophiala</taxon>
    </lineage>
</organism>
<evidence type="ECO:0000256" key="3">
    <source>
        <dbReference type="ARBA" id="ARBA00022737"/>
    </source>
</evidence>
<dbReference type="Proteomes" id="UP000053342">
    <property type="component" value="Unassembled WGS sequence"/>
</dbReference>
<dbReference type="InterPro" id="IPR033138">
    <property type="entry name" value="Cu_oxidase_CS"/>
</dbReference>
<dbReference type="InterPro" id="IPR001117">
    <property type="entry name" value="Cu-oxidase_2nd"/>
</dbReference>
<dbReference type="STRING" id="215243.A0A0D2C4Y1"/>
<accession>A0A0D2C4Y1</accession>
<dbReference type="InterPro" id="IPR045087">
    <property type="entry name" value="Cu-oxidase_fam"/>
</dbReference>
<dbReference type="GeneID" id="27355364"/>
<evidence type="ECO:0000313" key="9">
    <source>
        <dbReference type="EMBL" id="KIW44847.1"/>
    </source>
</evidence>